<dbReference type="PANTHER" id="PTHR33202">
    <property type="entry name" value="ZINC UPTAKE REGULATION PROTEIN"/>
    <property type="match status" value="1"/>
</dbReference>
<evidence type="ECO:0000256" key="6">
    <source>
        <dbReference type="ARBA" id="ARBA00022833"/>
    </source>
</evidence>
<evidence type="ECO:0000256" key="2">
    <source>
        <dbReference type="ARBA" id="ARBA00007957"/>
    </source>
</evidence>
<dbReference type="InterPro" id="IPR002481">
    <property type="entry name" value="FUR"/>
</dbReference>
<dbReference type="Proteomes" id="UP000253318">
    <property type="component" value="Unassembled WGS sequence"/>
</dbReference>
<protein>
    <submittedName>
        <fullName evidence="12">Transcriptional repressor</fullName>
    </submittedName>
</protein>
<evidence type="ECO:0000256" key="4">
    <source>
        <dbReference type="ARBA" id="ARBA00022491"/>
    </source>
</evidence>
<sequence length="154" mass="16280">MDDAANLRSAGLRVTAARLAILEAVRAGDHLDTEHITRDVRARVGHVSTQAVYDALHALTDAGLVRRIEPAGSPARYEARVGDNHHHLACRRCDAIIDVDCVVGRAPCLEPSDRHGFVIDEAEVVFWGVCPACQARGAGPSASDGSAAPAADRA</sequence>
<gene>
    <name evidence="12" type="ORF">DEF24_01660</name>
</gene>
<feature type="binding site" evidence="11">
    <location>
        <position position="90"/>
    </location>
    <ligand>
        <name>Zn(2+)</name>
        <dbReference type="ChEBI" id="CHEBI:29105"/>
    </ligand>
</feature>
<feature type="binding site" evidence="11">
    <location>
        <position position="93"/>
    </location>
    <ligand>
        <name>Zn(2+)</name>
        <dbReference type="ChEBI" id="CHEBI:29105"/>
    </ligand>
</feature>
<dbReference type="InterPro" id="IPR036390">
    <property type="entry name" value="WH_DNA-bd_sf"/>
</dbReference>
<keyword evidence="10" id="KW-0804">Transcription</keyword>
<dbReference type="GO" id="GO:0003700">
    <property type="term" value="F:DNA-binding transcription factor activity"/>
    <property type="evidence" value="ECO:0007669"/>
    <property type="project" value="InterPro"/>
</dbReference>
<dbReference type="GO" id="GO:0005737">
    <property type="term" value="C:cytoplasm"/>
    <property type="evidence" value="ECO:0007669"/>
    <property type="project" value="UniProtKB-SubCell"/>
</dbReference>
<dbReference type="GO" id="GO:0000976">
    <property type="term" value="F:transcription cis-regulatory region binding"/>
    <property type="evidence" value="ECO:0007669"/>
    <property type="project" value="TreeGrafter"/>
</dbReference>
<dbReference type="OrthoDB" id="5242893at2"/>
<dbReference type="AlphaFoldDB" id="A0A368TB77"/>
<dbReference type="Pfam" id="PF01475">
    <property type="entry name" value="FUR"/>
    <property type="match status" value="1"/>
</dbReference>
<keyword evidence="13" id="KW-1185">Reference proteome</keyword>
<comment type="caution">
    <text evidence="12">The sequence shown here is derived from an EMBL/GenBank/DDBJ whole genome shotgun (WGS) entry which is preliminary data.</text>
</comment>
<proteinExistence type="inferred from homology"/>
<comment type="cofactor">
    <cofactor evidence="11">
        <name>Zn(2+)</name>
        <dbReference type="ChEBI" id="CHEBI:29105"/>
    </cofactor>
    <text evidence="11">Binds 1 zinc ion per subunit.</text>
</comment>
<dbReference type="EMBL" id="QEIN01000007">
    <property type="protein sequence ID" value="RCV62368.1"/>
    <property type="molecule type" value="Genomic_DNA"/>
</dbReference>
<dbReference type="GO" id="GO:0045892">
    <property type="term" value="P:negative regulation of DNA-templated transcription"/>
    <property type="evidence" value="ECO:0007669"/>
    <property type="project" value="TreeGrafter"/>
</dbReference>
<organism evidence="12 13">
    <name type="scientific">Marinitenerispora sediminis</name>
    <dbReference type="NCBI Taxonomy" id="1931232"/>
    <lineage>
        <taxon>Bacteria</taxon>
        <taxon>Bacillati</taxon>
        <taxon>Actinomycetota</taxon>
        <taxon>Actinomycetes</taxon>
        <taxon>Streptosporangiales</taxon>
        <taxon>Nocardiopsidaceae</taxon>
        <taxon>Marinitenerispora</taxon>
    </lineage>
</organism>
<keyword evidence="6 11" id="KW-0862">Zinc</keyword>
<dbReference type="InterPro" id="IPR036388">
    <property type="entry name" value="WH-like_DNA-bd_sf"/>
</dbReference>
<comment type="subcellular location">
    <subcellularLocation>
        <location evidence="1">Cytoplasm</location>
    </subcellularLocation>
</comment>
<keyword evidence="5 11" id="KW-0479">Metal-binding</keyword>
<dbReference type="Gene3D" id="3.30.1490.190">
    <property type="match status" value="1"/>
</dbReference>
<dbReference type="Gene3D" id="1.10.10.10">
    <property type="entry name" value="Winged helix-like DNA-binding domain superfamily/Winged helix DNA-binding domain"/>
    <property type="match status" value="1"/>
</dbReference>
<evidence type="ECO:0000313" key="12">
    <source>
        <dbReference type="EMBL" id="RCV62368.1"/>
    </source>
</evidence>
<keyword evidence="3" id="KW-0963">Cytoplasm</keyword>
<evidence type="ECO:0000256" key="11">
    <source>
        <dbReference type="PIRSR" id="PIRSR602481-1"/>
    </source>
</evidence>
<keyword evidence="4" id="KW-0678">Repressor</keyword>
<evidence type="ECO:0000256" key="10">
    <source>
        <dbReference type="ARBA" id="ARBA00023163"/>
    </source>
</evidence>
<evidence type="ECO:0000256" key="5">
    <source>
        <dbReference type="ARBA" id="ARBA00022723"/>
    </source>
</evidence>
<dbReference type="GO" id="GO:1900376">
    <property type="term" value="P:regulation of secondary metabolite biosynthetic process"/>
    <property type="evidence" value="ECO:0007669"/>
    <property type="project" value="TreeGrafter"/>
</dbReference>
<evidence type="ECO:0000256" key="3">
    <source>
        <dbReference type="ARBA" id="ARBA00022490"/>
    </source>
</evidence>
<accession>A0A368TB77</accession>
<keyword evidence="7" id="KW-0408">Iron</keyword>
<evidence type="ECO:0000256" key="1">
    <source>
        <dbReference type="ARBA" id="ARBA00004496"/>
    </source>
</evidence>
<keyword evidence="9" id="KW-0238">DNA-binding</keyword>
<evidence type="ECO:0000256" key="8">
    <source>
        <dbReference type="ARBA" id="ARBA00023015"/>
    </source>
</evidence>
<dbReference type="PANTHER" id="PTHR33202:SF18">
    <property type="entry name" value="TRANSCRIPTIONAL REGULATOR FURA"/>
    <property type="match status" value="1"/>
</dbReference>
<evidence type="ECO:0000313" key="13">
    <source>
        <dbReference type="Proteomes" id="UP000253318"/>
    </source>
</evidence>
<name>A0A368TB77_9ACTN</name>
<feature type="binding site" evidence="11">
    <location>
        <position position="133"/>
    </location>
    <ligand>
        <name>Zn(2+)</name>
        <dbReference type="ChEBI" id="CHEBI:29105"/>
    </ligand>
</feature>
<dbReference type="GO" id="GO:0008270">
    <property type="term" value="F:zinc ion binding"/>
    <property type="evidence" value="ECO:0007669"/>
    <property type="project" value="TreeGrafter"/>
</dbReference>
<evidence type="ECO:0000256" key="7">
    <source>
        <dbReference type="ARBA" id="ARBA00023004"/>
    </source>
</evidence>
<dbReference type="SUPFAM" id="SSF46785">
    <property type="entry name" value="Winged helix' DNA-binding domain"/>
    <property type="match status" value="1"/>
</dbReference>
<feature type="binding site" evidence="11">
    <location>
        <position position="130"/>
    </location>
    <ligand>
        <name>Zn(2+)</name>
        <dbReference type="ChEBI" id="CHEBI:29105"/>
    </ligand>
</feature>
<dbReference type="CDD" id="cd07153">
    <property type="entry name" value="Fur_like"/>
    <property type="match status" value="1"/>
</dbReference>
<dbReference type="RefSeq" id="WP_114398037.1">
    <property type="nucleotide sequence ID" value="NZ_QEIM01000055.1"/>
</dbReference>
<reference evidence="12 13" key="1">
    <citation type="submission" date="2018-04" db="EMBL/GenBank/DDBJ databases">
        <title>Novel actinobacteria from marine sediment.</title>
        <authorList>
            <person name="Ng Z.Y."/>
            <person name="Tan G.Y.A."/>
        </authorList>
    </citation>
    <scope>NUCLEOTIDE SEQUENCE [LARGE SCALE GENOMIC DNA]</scope>
    <source>
        <strain evidence="12 13">TPS81</strain>
    </source>
</reference>
<dbReference type="InterPro" id="IPR043135">
    <property type="entry name" value="Fur_C"/>
</dbReference>
<comment type="similarity">
    <text evidence="2">Belongs to the Fur family.</text>
</comment>
<keyword evidence="8" id="KW-0805">Transcription regulation</keyword>
<evidence type="ECO:0000256" key="9">
    <source>
        <dbReference type="ARBA" id="ARBA00023125"/>
    </source>
</evidence>